<dbReference type="CDD" id="cd00078">
    <property type="entry name" value="HECTc"/>
    <property type="match status" value="1"/>
</dbReference>
<dbReference type="PANTHER" id="PTHR45700">
    <property type="entry name" value="UBIQUITIN-PROTEIN LIGASE E3C"/>
    <property type="match status" value="1"/>
</dbReference>
<dbReference type="PANTHER" id="PTHR45700:SF2">
    <property type="entry name" value="UBIQUITIN-PROTEIN LIGASE E3C"/>
    <property type="match status" value="1"/>
</dbReference>
<evidence type="ECO:0000256" key="6">
    <source>
        <dbReference type="SAM" id="MobiDB-lite"/>
    </source>
</evidence>
<evidence type="ECO:0000256" key="4">
    <source>
        <dbReference type="ARBA" id="ARBA00022786"/>
    </source>
</evidence>
<name>A0A1G4JHC8_9SACH</name>
<dbReference type="GO" id="GO:0061630">
    <property type="term" value="F:ubiquitin protein ligase activity"/>
    <property type="evidence" value="ECO:0007669"/>
    <property type="project" value="UniProtKB-EC"/>
</dbReference>
<gene>
    <name evidence="8" type="ORF">LAME_0E04720G</name>
</gene>
<dbReference type="InterPro" id="IPR044611">
    <property type="entry name" value="E3A/B/C-like"/>
</dbReference>
<evidence type="ECO:0000259" key="7">
    <source>
        <dbReference type="PROSITE" id="PS50237"/>
    </source>
</evidence>
<dbReference type="EMBL" id="LT598481">
    <property type="protein sequence ID" value="SCU89641.1"/>
    <property type="molecule type" value="Genomic_DNA"/>
</dbReference>
<dbReference type="GO" id="GO:0000209">
    <property type="term" value="P:protein polyubiquitination"/>
    <property type="evidence" value="ECO:0007669"/>
    <property type="project" value="InterPro"/>
</dbReference>
<comment type="catalytic activity">
    <reaction evidence="1">
        <text>S-ubiquitinyl-[E2 ubiquitin-conjugating enzyme]-L-cysteine + [acceptor protein]-L-lysine = [E2 ubiquitin-conjugating enzyme]-L-cysteine + N(6)-ubiquitinyl-[acceptor protein]-L-lysine.</text>
        <dbReference type="EC" id="2.3.2.26"/>
    </reaction>
</comment>
<evidence type="ECO:0000313" key="8">
    <source>
        <dbReference type="EMBL" id="SCU89641.1"/>
    </source>
</evidence>
<dbReference type="EC" id="2.3.2.26" evidence="2"/>
<dbReference type="GO" id="GO:0006511">
    <property type="term" value="P:ubiquitin-dependent protein catabolic process"/>
    <property type="evidence" value="ECO:0007669"/>
    <property type="project" value="TreeGrafter"/>
</dbReference>
<dbReference type="SUPFAM" id="SSF56204">
    <property type="entry name" value="Hect, E3 ligase catalytic domain"/>
    <property type="match status" value="1"/>
</dbReference>
<dbReference type="OrthoDB" id="8068875at2759"/>
<dbReference type="AlphaFoldDB" id="A0A1G4JHC8"/>
<organism evidence="8 9">
    <name type="scientific">Lachancea meyersii CBS 8951</name>
    <dbReference type="NCBI Taxonomy" id="1266667"/>
    <lineage>
        <taxon>Eukaryota</taxon>
        <taxon>Fungi</taxon>
        <taxon>Dikarya</taxon>
        <taxon>Ascomycota</taxon>
        <taxon>Saccharomycotina</taxon>
        <taxon>Saccharomycetes</taxon>
        <taxon>Saccharomycetales</taxon>
        <taxon>Saccharomycetaceae</taxon>
        <taxon>Lachancea</taxon>
    </lineage>
</organism>
<dbReference type="PROSITE" id="PS50096">
    <property type="entry name" value="IQ"/>
    <property type="match status" value="1"/>
</dbReference>
<evidence type="ECO:0000256" key="3">
    <source>
        <dbReference type="ARBA" id="ARBA00022679"/>
    </source>
</evidence>
<evidence type="ECO:0000256" key="1">
    <source>
        <dbReference type="ARBA" id="ARBA00000885"/>
    </source>
</evidence>
<proteinExistence type="predicted"/>
<sequence>MLNFSGQTKRRNVNLGSKTSRSKQELLNDAKKEREKRALNKRNENSATKLQQHIRGYLSNKRLIGQLAQCVTPERATQLLVAYPAMLLQFLPESVLLNILGKLVNNGSRTAINLSLTKLIACLGAKTYSEDLFITVWAKYANEFPPKPTFVDAILKMLTEAPYEIPERALKKLVELMGGLGVSQTDMVSLVFGISIDAARNPENIKRFLLYLGSLTSPRNISTEVATPELIENLAYLFVSLDGVKRSVYGHIILRCLKNMDENSMIGKTFYKQLYTKEFVDTILHTHSAIIFEELSYFIGHAPNVDCKNNVLISLVAKPEFMIQAHMTVFGGAGQKQTPKSEGLLLLEVLNIYLSVASDFELVHNKDSYPLELLKETTEYLRNLCFESMWQNNDQSSALPHCYLNTLKKIHLRDSRLHFFPRTETSDYWSVSDTEFVNVNITKYIEDYERFYREHADKLEAEDEDVEDLELFEKKRDLRYDFLSAAEKTFVNSATTRQFKKLNILFRAPFYIPFQQRVDWLYFLIALDHKYLEIDSNSLSAMFSFWSANPMASKQTATISRENLLEDAFEAFNPIGESFKSKLSVAFVNEFGPEAGIDGGGITKEFLTSVSDEGFKTDKHKLFEGNENHEIYPSGNLNSAQSLRYMWFLGKVLGKCLYDHVLIDVTFADFFLKKLLNVNNSNSSFDDLSSLDSTLYSNLVKLLNMTPWDLQSLGLRFEVTDEETLQTVELVPNGSQKAVDKSNTLQYLLATADYKMNRKLRLGTRAFTGGLYTMIPPHWLEMFNSIELQMLISGGGKDIDLADLRKHTEYGEFSDDDQTVQDFWAIMAEFGPEDRLNLVKFVTSVPRAPLQGFGSLNPLFGIRNAGHDVSRLPTASTCVNLLKLPNYQNRELLKNKLLYAINAEARFDLS</sequence>
<protein>
    <recommendedName>
        <fullName evidence="2">HECT-type E3 ubiquitin transferase</fullName>
        <ecNumber evidence="2">2.3.2.26</ecNumber>
    </recommendedName>
</protein>
<accession>A0A1G4JHC8</accession>
<keyword evidence="9" id="KW-1185">Reference proteome</keyword>
<feature type="domain" description="HECT" evidence="7">
    <location>
        <begin position="575"/>
        <end position="910"/>
    </location>
</feature>
<keyword evidence="4 5" id="KW-0833">Ubl conjugation pathway</keyword>
<dbReference type="Gene3D" id="3.90.1750.10">
    <property type="entry name" value="Hect, E3 ligase catalytic domains"/>
    <property type="match status" value="1"/>
</dbReference>
<feature type="compositionally biased region" description="Basic and acidic residues" evidence="6">
    <location>
        <begin position="22"/>
        <end position="44"/>
    </location>
</feature>
<reference evidence="9" key="1">
    <citation type="submission" date="2016-03" db="EMBL/GenBank/DDBJ databases">
        <authorList>
            <person name="Devillers Hugo."/>
        </authorList>
    </citation>
    <scope>NUCLEOTIDE SEQUENCE [LARGE SCALE GENOMIC DNA]</scope>
</reference>
<keyword evidence="3" id="KW-0808">Transferase</keyword>
<feature type="region of interest" description="Disordered" evidence="6">
    <location>
        <begin position="1"/>
        <end position="45"/>
    </location>
</feature>
<dbReference type="Gene3D" id="3.30.2160.10">
    <property type="entry name" value="Hect, E3 ligase catalytic domain"/>
    <property type="match status" value="1"/>
</dbReference>
<evidence type="ECO:0000256" key="2">
    <source>
        <dbReference type="ARBA" id="ARBA00012485"/>
    </source>
</evidence>
<dbReference type="PROSITE" id="PS50237">
    <property type="entry name" value="HECT"/>
    <property type="match status" value="1"/>
</dbReference>
<dbReference type="InterPro" id="IPR000569">
    <property type="entry name" value="HECT_dom"/>
</dbReference>
<evidence type="ECO:0000313" key="9">
    <source>
        <dbReference type="Proteomes" id="UP000191144"/>
    </source>
</evidence>
<dbReference type="Proteomes" id="UP000191144">
    <property type="component" value="Chromosome E"/>
</dbReference>
<dbReference type="Gene3D" id="3.30.2410.10">
    <property type="entry name" value="Hect, E3 ligase catalytic domain"/>
    <property type="match status" value="1"/>
</dbReference>
<dbReference type="SMART" id="SM00119">
    <property type="entry name" value="HECTc"/>
    <property type="match status" value="1"/>
</dbReference>
<dbReference type="Pfam" id="PF00632">
    <property type="entry name" value="HECT"/>
    <property type="match status" value="1"/>
</dbReference>
<feature type="active site" description="Glycyl thioester intermediate" evidence="5">
    <location>
        <position position="878"/>
    </location>
</feature>
<evidence type="ECO:0000256" key="5">
    <source>
        <dbReference type="PROSITE-ProRule" id="PRU00104"/>
    </source>
</evidence>
<dbReference type="InterPro" id="IPR035983">
    <property type="entry name" value="Hect_E3_ubiquitin_ligase"/>
</dbReference>